<dbReference type="AlphaFoldDB" id="A0ABD0QYX8"/>
<dbReference type="Gene3D" id="2.60.120.620">
    <property type="entry name" value="q2cbj1_9rhob like domain"/>
    <property type="match status" value="1"/>
</dbReference>
<name>A0ABD0QYX8_CIRMR</name>
<organism evidence="1 2">
    <name type="scientific">Cirrhinus mrigala</name>
    <name type="common">Mrigala</name>
    <dbReference type="NCBI Taxonomy" id="683832"/>
    <lineage>
        <taxon>Eukaryota</taxon>
        <taxon>Metazoa</taxon>
        <taxon>Chordata</taxon>
        <taxon>Craniata</taxon>
        <taxon>Vertebrata</taxon>
        <taxon>Euteleostomi</taxon>
        <taxon>Actinopterygii</taxon>
        <taxon>Neopterygii</taxon>
        <taxon>Teleostei</taxon>
        <taxon>Ostariophysi</taxon>
        <taxon>Cypriniformes</taxon>
        <taxon>Cyprinidae</taxon>
        <taxon>Labeoninae</taxon>
        <taxon>Labeonini</taxon>
        <taxon>Cirrhinus</taxon>
    </lineage>
</organism>
<feature type="non-terminal residue" evidence="1">
    <location>
        <position position="59"/>
    </location>
</feature>
<accession>A0ABD0QYX8</accession>
<proteinExistence type="predicted"/>
<keyword evidence="2" id="KW-1185">Reference proteome</keyword>
<dbReference type="EMBL" id="JAMKFB020000006">
    <property type="protein sequence ID" value="KAL0191417.1"/>
    <property type="molecule type" value="Genomic_DNA"/>
</dbReference>
<protein>
    <submittedName>
        <fullName evidence="1">Uncharacterized protein</fullName>
    </submittedName>
</protein>
<evidence type="ECO:0000313" key="1">
    <source>
        <dbReference type="EMBL" id="KAL0191417.1"/>
    </source>
</evidence>
<feature type="non-terminal residue" evidence="1">
    <location>
        <position position="1"/>
    </location>
</feature>
<reference evidence="1 2" key="1">
    <citation type="submission" date="2024-05" db="EMBL/GenBank/DDBJ databases">
        <title>Genome sequencing and assembly of Indian major carp, Cirrhinus mrigala (Hamilton, 1822).</title>
        <authorList>
            <person name="Mohindra V."/>
            <person name="Chowdhury L.M."/>
            <person name="Lal K."/>
            <person name="Jena J.K."/>
        </authorList>
    </citation>
    <scope>NUCLEOTIDE SEQUENCE [LARGE SCALE GENOMIC DNA]</scope>
    <source>
        <strain evidence="1">CM1030</strain>
        <tissue evidence="1">Blood</tissue>
    </source>
</reference>
<evidence type="ECO:0000313" key="2">
    <source>
        <dbReference type="Proteomes" id="UP001529510"/>
    </source>
</evidence>
<comment type="caution">
    <text evidence="1">The sequence shown here is derived from an EMBL/GenBank/DDBJ whole genome shotgun (WGS) entry which is preliminary data.</text>
</comment>
<gene>
    <name evidence="1" type="ORF">M9458_014115</name>
</gene>
<dbReference type="Proteomes" id="UP001529510">
    <property type="component" value="Unassembled WGS sequence"/>
</dbReference>
<sequence>VTRLTRLPSSLVDLSEPLQVVRYEQGGHYHAHHDSGPVYPETACTHTRLAANTTSPFQT</sequence>